<evidence type="ECO:0000313" key="3">
    <source>
        <dbReference type="Proteomes" id="UP000199517"/>
    </source>
</evidence>
<keyword evidence="1" id="KW-1133">Transmembrane helix</keyword>
<evidence type="ECO:0000256" key="1">
    <source>
        <dbReference type="SAM" id="Phobius"/>
    </source>
</evidence>
<dbReference type="EMBL" id="FOMQ01000003">
    <property type="protein sequence ID" value="SFD53467.1"/>
    <property type="molecule type" value="Genomic_DNA"/>
</dbReference>
<organism evidence="2 3">
    <name type="scientific">Paracidovorax konjaci</name>
    <dbReference type="NCBI Taxonomy" id="32040"/>
    <lineage>
        <taxon>Bacteria</taxon>
        <taxon>Pseudomonadati</taxon>
        <taxon>Pseudomonadota</taxon>
        <taxon>Betaproteobacteria</taxon>
        <taxon>Burkholderiales</taxon>
        <taxon>Comamonadaceae</taxon>
        <taxon>Paracidovorax</taxon>
    </lineage>
</organism>
<keyword evidence="1" id="KW-0472">Membrane</keyword>
<dbReference type="Proteomes" id="UP000199517">
    <property type="component" value="Unassembled WGS sequence"/>
</dbReference>
<feature type="transmembrane region" description="Helical" evidence="1">
    <location>
        <begin position="247"/>
        <end position="270"/>
    </location>
</feature>
<sequence>MNPPNPAIVTQGAVRPLPRWALLLLCIAYVVPGFVARAPWKNADVTAFGYMIELARGTTAWMSPSLAGMAPDTDGLLPYWLGALAVLAAPPWISVETAARLPFIALLAITLAATWWGMYHLARSPGAQPVAFAFGGEALPSDYARAMADGALLALLACLGLAQLSHEITSYLTQLACTALVFFAAASLPHRRIASVLAAAFGLFGLVLSGAPTIAVLLGGGSALLVACTACEPDRFESPQAPQHPGWIWALVLAGLTVLAAGLAVALDLWRWRLASEGEAKEWQSLVRLLIWFAWPAWPLALWTLWRWRRQIVSKTLHRHLLVPLWFVLVTLAATLTTQPADRALLLGLPALATLAAFALPTLRRAIASLIDWFTLLFFSASAITIWVIWISLQTGVPAKPASNVARLAPGFTPQFSTVAFTLALAATAAWCALVWWRASRNRNEIWKSLVLPASGAALGWLLLMTLWLPLLDYGRSYRPQVENLSRVLGPAPGCLLVHGLSRAQLAGLQYHGGWTLHTVSRPDQVQASACEWLVADLAAQPSVLQLAASAEGWRQVAILPRPTDKNDQLLVMHRTPAGTAKP</sequence>
<dbReference type="AlphaFoldDB" id="A0A1I1T488"/>
<dbReference type="RefSeq" id="WP_092950233.1">
    <property type="nucleotide sequence ID" value="NZ_FOMQ01000003.1"/>
</dbReference>
<feature type="transmembrane region" description="Helical" evidence="1">
    <location>
        <begin position="101"/>
        <end position="122"/>
    </location>
</feature>
<feature type="transmembrane region" description="Helical" evidence="1">
    <location>
        <begin position="370"/>
        <end position="393"/>
    </location>
</feature>
<keyword evidence="2" id="KW-0808">Transferase</keyword>
<keyword evidence="1" id="KW-0812">Transmembrane</keyword>
<dbReference type="OrthoDB" id="8556356at2"/>
<feature type="transmembrane region" description="Helical" evidence="1">
    <location>
        <begin position="76"/>
        <end position="94"/>
    </location>
</feature>
<accession>A0A1I1T488</accession>
<feature type="transmembrane region" description="Helical" evidence="1">
    <location>
        <begin position="20"/>
        <end position="40"/>
    </location>
</feature>
<gene>
    <name evidence="2" type="ORF">SAMN04489710_103119</name>
</gene>
<dbReference type="STRING" id="32040.SAMN04489710_103119"/>
<feature type="transmembrane region" description="Helical" evidence="1">
    <location>
        <begin position="168"/>
        <end position="187"/>
    </location>
</feature>
<feature type="transmembrane region" description="Helical" evidence="1">
    <location>
        <begin position="413"/>
        <end position="437"/>
    </location>
</feature>
<keyword evidence="3" id="KW-1185">Reference proteome</keyword>
<name>A0A1I1T488_9BURK</name>
<reference evidence="3" key="1">
    <citation type="submission" date="2016-10" db="EMBL/GenBank/DDBJ databases">
        <authorList>
            <person name="Varghese N."/>
            <person name="Submissions S."/>
        </authorList>
    </citation>
    <scope>NUCLEOTIDE SEQUENCE [LARGE SCALE GENOMIC DNA]</scope>
    <source>
        <strain evidence="3">DSM 7481</strain>
    </source>
</reference>
<feature type="transmembrane region" description="Helical" evidence="1">
    <location>
        <begin position="320"/>
        <end position="338"/>
    </location>
</feature>
<feature type="transmembrane region" description="Helical" evidence="1">
    <location>
        <begin position="193"/>
        <end position="226"/>
    </location>
</feature>
<feature type="transmembrane region" description="Helical" evidence="1">
    <location>
        <begin position="344"/>
        <end position="363"/>
    </location>
</feature>
<feature type="transmembrane region" description="Helical" evidence="1">
    <location>
        <begin position="449"/>
        <end position="471"/>
    </location>
</feature>
<protein>
    <submittedName>
        <fullName evidence="2">4-amino-4-deoxy-L-arabinose transferase</fullName>
    </submittedName>
</protein>
<evidence type="ECO:0000313" key="2">
    <source>
        <dbReference type="EMBL" id="SFD53467.1"/>
    </source>
</evidence>
<proteinExistence type="predicted"/>
<dbReference type="GO" id="GO:0016740">
    <property type="term" value="F:transferase activity"/>
    <property type="evidence" value="ECO:0007669"/>
    <property type="project" value="UniProtKB-KW"/>
</dbReference>